<dbReference type="InterPro" id="IPR011009">
    <property type="entry name" value="Kinase-like_dom_sf"/>
</dbReference>
<sequence>MEDYSTNSNHVKTADFIKPLEWDWEYELADRKNETKMDTALHGSVPFHVDRKVLKDVVREKMGVEVGKITFLSSGTFHKAYLVTLVSRSELVARVARRFMPRLKTGSEVATMAYLRENTNAPVPVVYHYDSNPYNRLGGEYILMSKASGIPLAKVFHTLSYNELVKLCTNLASLIIPLFSHRFPQIGSLYFGQNPRFDDASSVTTPRPIERSYIPLSLEQPQRVPRQTEFHIGPIVSWPFFGSNRGELLHPTEINRGPWSSTRQYLASCAEREVKGVIRENEGRSAPHKLHLDPDEIRSSWHHQMKAVPGDESDDSDEWDLEESDEDDWDAGDVMYRDYRRTQRTTFLVAHLSQREAKVREEMARWANLMERLSKMIKEDCPEEFGLDLHDLNLENVFVDSHDPTKITGIIDFESTTTRPLWACAHLPAFLLSSPFTTRLFRQAVQKMAETPPTTNPKPGCKEIDLATLAKEWLYYEEHGVRLRLAHRFAEWDGWEEGLIDSMLGPEEMEDEWFQDWNASTSDGAGDVSPPFGTVNHTRGNGPSLPGLTSAMNEILVSVAPVGGANRRVLPVQSTTKVLPFVKEKDKEKMLNTTGDICGGRGGELGRRLEAWLTVGPPSAKRWAVVDGVDADHE</sequence>
<dbReference type="SUPFAM" id="SSF56112">
    <property type="entry name" value="Protein kinase-like (PK-like)"/>
    <property type="match status" value="1"/>
</dbReference>
<dbReference type="AlphaFoldDB" id="A0A0C2T4M6"/>
<dbReference type="InParanoid" id="A0A0C2T4M6"/>
<evidence type="ECO:0000313" key="2">
    <source>
        <dbReference type="EMBL" id="KIL61484.1"/>
    </source>
</evidence>
<accession>A0A0C2T4M6</accession>
<dbReference type="PANTHER" id="PTHR21310:SF13">
    <property type="entry name" value="AMINOGLYCOSIDE PHOSPHOTRANSFERASE DOMAIN-CONTAINING PROTEIN"/>
    <property type="match status" value="1"/>
</dbReference>
<evidence type="ECO:0000313" key="3">
    <source>
        <dbReference type="Proteomes" id="UP000054549"/>
    </source>
</evidence>
<feature type="compositionally biased region" description="Acidic residues" evidence="1">
    <location>
        <begin position="311"/>
        <end position="326"/>
    </location>
</feature>
<dbReference type="Proteomes" id="UP000054549">
    <property type="component" value="Unassembled WGS sequence"/>
</dbReference>
<gene>
    <name evidence="2" type="ORF">M378DRAFT_82481</name>
</gene>
<proteinExistence type="predicted"/>
<dbReference type="STRING" id="946122.A0A0C2T4M6"/>
<evidence type="ECO:0000256" key="1">
    <source>
        <dbReference type="SAM" id="MobiDB-lite"/>
    </source>
</evidence>
<dbReference type="InterPro" id="IPR051678">
    <property type="entry name" value="AGP_Transferase"/>
</dbReference>
<feature type="region of interest" description="Disordered" evidence="1">
    <location>
        <begin position="305"/>
        <end position="326"/>
    </location>
</feature>
<keyword evidence="3" id="KW-1185">Reference proteome</keyword>
<reference evidence="2 3" key="1">
    <citation type="submission" date="2014-04" db="EMBL/GenBank/DDBJ databases">
        <title>Evolutionary Origins and Diversification of the Mycorrhizal Mutualists.</title>
        <authorList>
            <consortium name="DOE Joint Genome Institute"/>
            <consortium name="Mycorrhizal Genomics Consortium"/>
            <person name="Kohler A."/>
            <person name="Kuo A."/>
            <person name="Nagy L.G."/>
            <person name="Floudas D."/>
            <person name="Copeland A."/>
            <person name="Barry K.W."/>
            <person name="Cichocki N."/>
            <person name="Veneault-Fourrey C."/>
            <person name="LaButti K."/>
            <person name="Lindquist E.A."/>
            <person name="Lipzen A."/>
            <person name="Lundell T."/>
            <person name="Morin E."/>
            <person name="Murat C."/>
            <person name="Riley R."/>
            <person name="Ohm R."/>
            <person name="Sun H."/>
            <person name="Tunlid A."/>
            <person name="Henrissat B."/>
            <person name="Grigoriev I.V."/>
            <person name="Hibbett D.S."/>
            <person name="Martin F."/>
        </authorList>
    </citation>
    <scope>NUCLEOTIDE SEQUENCE [LARGE SCALE GENOMIC DNA]</scope>
    <source>
        <strain evidence="2 3">Koide BX008</strain>
    </source>
</reference>
<name>A0A0C2T4M6_AMAMK</name>
<dbReference type="PANTHER" id="PTHR21310">
    <property type="entry name" value="AMINOGLYCOSIDE PHOSPHOTRANSFERASE-RELATED-RELATED"/>
    <property type="match status" value="1"/>
</dbReference>
<dbReference type="OrthoDB" id="10003767at2759"/>
<protein>
    <submittedName>
        <fullName evidence="2">Uncharacterized protein</fullName>
    </submittedName>
</protein>
<dbReference type="Gene3D" id="3.90.1200.10">
    <property type="match status" value="1"/>
</dbReference>
<organism evidence="2 3">
    <name type="scientific">Amanita muscaria (strain Koide BX008)</name>
    <dbReference type="NCBI Taxonomy" id="946122"/>
    <lineage>
        <taxon>Eukaryota</taxon>
        <taxon>Fungi</taxon>
        <taxon>Dikarya</taxon>
        <taxon>Basidiomycota</taxon>
        <taxon>Agaricomycotina</taxon>
        <taxon>Agaricomycetes</taxon>
        <taxon>Agaricomycetidae</taxon>
        <taxon>Agaricales</taxon>
        <taxon>Pluteineae</taxon>
        <taxon>Amanitaceae</taxon>
        <taxon>Amanita</taxon>
    </lineage>
</organism>
<dbReference type="HOGENOM" id="CLU_026727_0_0_1"/>
<dbReference type="EMBL" id="KN818284">
    <property type="protein sequence ID" value="KIL61484.1"/>
    <property type="molecule type" value="Genomic_DNA"/>
</dbReference>